<organism evidence="1 2">
    <name type="scientific">Microbispora cellulosiformans</name>
    <dbReference type="NCBI Taxonomy" id="2614688"/>
    <lineage>
        <taxon>Bacteria</taxon>
        <taxon>Bacillati</taxon>
        <taxon>Actinomycetota</taxon>
        <taxon>Actinomycetes</taxon>
        <taxon>Streptosporangiales</taxon>
        <taxon>Streptosporangiaceae</taxon>
        <taxon>Microbispora</taxon>
    </lineage>
</organism>
<dbReference type="Proteomes" id="UP000327011">
    <property type="component" value="Unassembled WGS sequence"/>
</dbReference>
<evidence type="ECO:0000313" key="1">
    <source>
        <dbReference type="EMBL" id="KAA9377679.1"/>
    </source>
</evidence>
<sequence>MKTVLFDYGNVVSLPQAPEDVARLASYVTGAEAGFEDRYWEVRLDFDRGSLDPAAYWSHVYGRPMGGAGLDEVVALDVASWSRPNEETVAIVDELAKVGVPMALLSNMPVCVAEGIDALPFMRPIGPRFYSGRMGLVKPEAEIFHETVAWLGVAPGDLVFVDDRLENVAAAERAGLAAVHFRDAAALREDLKSLLG</sequence>
<dbReference type="AlphaFoldDB" id="A0A5J5K360"/>
<dbReference type="Gene3D" id="3.40.50.1000">
    <property type="entry name" value="HAD superfamily/HAD-like"/>
    <property type="match status" value="1"/>
</dbReference>
<reference evidence="1 2" key="1">
    <citation type="submission" date="2019-09" db="EMBL/GenBank/DDBJ databases">
        <title>Screening of Novel Bioactive Compounds from Soil-Associated.</title>
        <authorList>
            <person name="Gong X."/>
        </authorList>
    </citation>
    <scope>NUCLEOTIDE SEQUENCE [LARGE SCALE GENOMIC DNA]</scope>
    <source>
        <strain evidence="1 2">Gxj-6</strain>
    </source>
</reference>
<evidence type="ECO:0000313" key="2">
    <source>
        <dbReference type="Proteomes" id="UP000327011"/>
    </source>
</evidence>
<protein>
    <submittedName>
        <fullName evidence="1">HAD-IA family hydrolase</fullName>
    </submittedName>
</protein>
<keyword evidence="2" id="KW-1185">Reference proteome</keyword>
<dbReference type="PANTHER" id="PTHR43611">
    <property type="entry name" value="ALPHA-D-GLUCOSE 1-PHOSPHATE PHOSPHATASE"/>
    <property type="match status" value="1"/>
</dbReference>
<dbReference type="EMBL" id="VYTZ01000006">
    <property type="protein sequence ID" value="KAA9377679.1"/>
    <property type="molecule type" value="Genomic_DNA"/>
</dbReference>
<dbReference type="GO" id="GO:0016787">
    <property type="term" value="F:hydrolase activity"/>
    <property type="evidence" value="ECO:0007669"/>
    <property type="project" value="UniProtKB-KW"/>
</dbReference>
<dbReference type="SUPFAM" id="SSF56784">
    <property type="entry name" value="HAD-like"/>
    <property type="match status" value="1"/>
</dbReference>
<comment type="caution">
    <text evidence="1">The sequence shown here is derived from an EMBL/GenBank/DDBJ whole genome shotgun (WGS) entry which is preliminary data.</text>
</comment>
<dbReference type="Pfam" id="PF00702">
    <property type="entry name" value="Hydrolase"/>
    <property type="match status" value="1"/>
</dbReference>
<gene>
    <name evidence="1" type="ORF">F5972_18905</name>
</gene>
<keyword evidence="1" id="KW-0378">Hydrolase</keyword>
<dbReference type="InterPro" id="IPR023214">
    <property type="entry name" value="HAD_sf"/>
</dbReference>
<dbReference type="RefSeq" id="WP_150934869.1">
    <property type="nucleotide sequence ID" value="NZ_VYTZ01000006.1"/>
</dbReference>
<proteinExistence type="predicted"/>
<dbReference type="PANTHER" id="PTHR43611:SF3">
    <property type="entry name" value="FLAVIN MONONUCLEOTIDE HYDROLASE 1, CHLOROPLATIC"/>
    <property type="match status" value="1"/>
</dbReference>
<dbReference type="InterPro" id="IPR036412">
    <property type="entry name" value="HAD-like_sf"/>
</dbReference>
<dbReference type="InterPro" id="IPR006439">
    <property type="entry name" value="HAD-SF_hydro_IA"/>
</dbReference>
<name>A0A5J5K360_9ACTN</name>
<accession>A0A5J5K360</accession>
<dbReference type="NCBIfam" id="TIGR01509">
    <property type="entry name" value="HAD-SF-IA-v3"/>
    <property type="match status" value="1"/>
</dbReference>